<organism evidence="1 2">
    <name type="scientific">Caerostris extrusa</name>
    <name type="common">Bark spider</name>
    <name type="synonym">Caerostris bankana</name>
    <dbReference type="NCBI Taxonomy" id="172846"/>
    <lineage>
        <taxon>Eukaryota</taxon>
        <taxon>Metazoa</taxon>
        <taxon>Ecdysozoa</taxon>
        <taxon>Arthropoda</taxon>
        <taxon>Chelicerata</taxon>
        <taxon>Arachnida</taxon>
        <taxon>Araneae</taxon>
        <taxon>Araneomorphae</taxon>
        <taxon>Entelegynae</taxon>
        <taxon>Araneoidea</taxon>
        <taxon>Araneidae</taxon>
        <taxon>Caerostris</taxon>
    </lineage>
</organism>
<name>A0AAV4PP75_CAEEX</name>
<sequence>MEIKEIKTASGSRPAFYPPTRVQFAFAIDHNRAGNGSLWVNDYKIWTIKTCTLSLDSFCFTLGAVKGVTKLGSLHNGQ</sequence>
<evidence type="ECO:0000313" key="2">
    <source>
        <dbReference type="Proteomes" id="UP001054945"/>
    </source>
</evidence>
<keyword evidence="2" id="KW-1185">Reference proteome</keyword>
<reference evidence="1 2" key="1">
    <citation type="submission" date="2021-06" db="EMBL/GenBank/DDBJ databases">
        <title>Caerostris extrusa draft genome.</title>
        <authorList>
            <person name="Kono N."/>
            <person name="Arakawa K."/>
        </authorList>
    </citation>
    <scope>NUCLEOTIDE SEQUENCE [LARGE SCALE GENOMIC DNA]</scope>
</reference>
<dbReference type="EMBL" id="BPLR01004964">
    <property type="protein sequence ID" value="GIX98803.1"/>
    <property type="molecule type" value="Genomic_DNA"/>
</dbReference>
<accession>A0AAV4PP75</accession>
<comment type="caution">
    <text evidence="1">The sequence shown here is derived from an EMBL/GenBank/DDBJ whole genome shotgun (WGS) entry which is preliminary data.</text>
</comment>
<evidence type="ECO:0000313" key="1">
    <source>
        <dbReference type="EMBL" id="GIX98803.1"/>
    </source>
</evidence>
<proteinExistence type="predicted"/>
<dbReference type="Proteomes" id="UP001054945">
    <property type="component" value="Unassembled WGS sequence"/>
</dbReference>
<gene>
    <name evidence="1" type="ORF">CEXT_771131</name>
</gene>
<protein>
    <submittedName>
        <fullName evidence="1">Uncharacterized protein</fullName>
    </submittedName>
</protein>
<dbReference type="AlphaFoldDB" id="A0AAV4PP75"/>